<dbReference type="OrthoDB" id="3255669at2"/>
<evidence type="ECO:0000313" key="2">
    <source>
        <dbReference type="Proteomes" id="UP000287519"/>
    </source>
</evidence>
<dbReference type="AlphaFoldDB" id="A0A402CJ72"/>
<gene>
    <name evidence="1" type="ORF">Rhow_007872</name>
</gene>
<accession>A0A402CJ72</accession>
<keyword evidence="2" id="KW-1185">Reference proteome</keyword>
<comment type="caution">
    <text evidence="1">The sequence shown here is derived from an EMBL/GenBank/DDBJ whole genome shotgun (WGS) entry which is preliminary data.</text>
</comment>
<reference evidence="1 2" key="1">
    <citation type="submission" date="2018-11" db="EMBL/GenBank/DDBJ databases">
        <title>Microbial catabolism of amino acid.</title>
        <authorList>
            <person name="Hibi M."/>
            <person name="Ogawa J."/>
        </authorList>
    </citation>
    <scope>NUCLEOTIDE SEQUENCE [LARGE SCALE GENOMIC DNA]</scope>
    <source>
        <strain evidence="1 2">C31-06</strain>
    </source>
</reference>
<protein>
    <submittedName>
        <fullName evidence="1">Uncharacterized protein</fullName>
    </submittedName>
</protein>
<dbReference type="RefSeq" id="WP_124395371.1">
    <property type="nucleotide sequence ID" value="NZ_BHYM01000079.1"/>
</dbReference>
<dbReference type="EMBL" id="BHYM01000079">
    <property type="protein sequence ID" value="GCE43642.1"/>
    <property type="molecule type" value="Genomic_DNA"/>
</dbReference>
<organism evidence="1 2">
    <name type="scientific">Rhodococcus wratislaviensis</name>
    <name type="common">Tsukamurella wratislaviensis</name>
    <dbReference type="NCBI Taxonomy" id="44752"/>
    <lineage>
        <taxon>Bacteria</taxon>
        <taxon>Bacillati</taxon>
        <taxon>Actinomycetota</taxon>
        <taxon>Actinomycetes</taxon>
        <taxon>Mycobacteriales</taxon>
        <taxon>Nocardiaceae</taxon>
        <taxon>Rhodococcus</taxon>
    </lineage>
</organism>
<dbReference type="Proteomes" id="UP000287519">
    <property type="component" value="Unassembled WGS sequence"/>
</dbReference>
<proteinExistence type="predicted"/>
<sequence length="228" mass="24776">MTTTPTGHAPALRRAAATTGQAIAGAALIGFHVALTKPLRRWRTTWGATAAEAAATLPGDELVPAARWGYTHALTIEAPPDRVWPWIVQLGQGRGGFYSYDGLENLIGCRVRNTDTVLPDYQILAVGDEVWLHPKAPPLTVAMVTANRHLVLHGHDPQTTDAAIWAFHLRRVGDRQTRLVERGRGSYGTGLASRLAFGPTLMEPVSFVMSRKMLLTIRRLAGPAPEHS</sequence>
<name>A0A402CJ72_RHOWR</name>
<evidence type="ECO:0000313" key="1">
    <source>
        <dbReference type="EMBL" id="GCE43642.1"/>
    </source>
</evidence>